<sequence length="131" mass="14843">MDPKKHSGNSLDPKENLKRQPKKGILKPSASFEVEGQKPCDVSCSPEDDFQPKPKKARRADREWHKIREFQSSEKSLCTCPYFSKHLTCKLVLGMQIRLKLVEPSPESKNVSMGQKRKLGRPSKAKAALLI</sequence>
<dbReference type="AlphaFoldDB" id="A0A8S9X1K0"/>
<evidence type="ECO:0000313" key="2">
    <source>
        <dbReference type="EMBL" id="KAF6202354.1"/>
    </source>
</evidence>
<evidence type="ECO:0000313" key="3">
    <source>
        <dbReference type="Proteomes" id="UP000466442"/>
    </source>
</evidence>
<feature type="compositionally biased region" description="Basic residues" evidence="1">
    <location>
        <begin position="115"/>
        <end position="124"/>
    </location>
</feature>
<feature type="region of interest" description="Disordered" evidence="1">
    <location>
        <begin position="105"/>
        <end position="131"/>
    </location>
</feature>
<evidence type="ECO:0008006" key="4">
    <source>
        <dbReference type="Google" id="ProtNLM"/>
    </source>
</evidence>
<proteinExistence type="predicted"/>
<name>A0A8S9X1K0_APOLU</name>
<protein>
    <recommendedName>
        <fullName evidence="4">SWIM-type domain-containing protein</fullName>
    </recommendedName>
</protein>
<gene>
    <name evidence="2" type="ORF">GE061_004752</name>
</gene>
<evidence type="ECO:0000256" key="1">
    <source>
        <dbReference type="SAM" id="MobiDB-lite"/>
    </source>
</evidence>
<keyword evidence="3" id="KW-1185">Reference proteome</keyword>
<accession>A0A8S9X1K0</accession>
<comment type="caution">
    <text evidence="2">The sequence shown here is derived from an EMBL/GenBank/DDBJ whole genome shotgun (WGS) entry which is preliminary data.</text>
</comment>
<dbReference type="EMBL" id="WIXP02000012">
    <property type="protein sequence ID" value="KAF6202354.1"/>
    <property type="molecule type" value="Genomic_DNA"/>
</dbReference>
<organism evidence="2 3">
    <name type="scientific">Apolygus lucorum</name>
    <name type="common">Small green plant bug</name>
    <name type="synonym">Lygocoris lucorum</name>
    <dbReference type="NCBI Taxonomy" id="248454"/>
    <lineage>
        <taxon>Eukaryota</taxon>
        <taxon>Metazoa</taxon>
        <taxon>Ecdysozoa</taxon>
        <taxon>Arthropoda</taxon>
        <taxon>Hexapoda</taxon>
        <taxon>Insecta</taxon>
        <taxon>Pterygota</taxon>
        <taxon>Neoptera</taxon>
        <taxon>Paraneoptera</taxon>
        <taxon>Hemiptera</taxon>
        <taxon>Heteroptera</taxon>
        <taxon>Panheteroptera</taxon>
        <taxon>Cimicomorpha</taxon>
        <taxon>Miridae</taxon>
        <taxon>Mirini</taxon>
        <taxon>Apolygus</taxon>
    </lineage>
</organism>
<reference evidence="2" key="1">
    <citation type="journal article" date="2021" name="Mol. Ecol. Resour.">
        <title>Apolygus lucorum genome provides insights into omnivorousness and mesophyll feeding.</title>
        <authorList>
            <person name="Liu Y."/>
            <person name="Liu H."/>
            <person name="Wang H."/>
            <person name="Huang T."/>
            <person name="Liu B."/>
            <person name="Yang B."/>
            <person name="Yin L."/>
            <person name="Li B."/>
            <person name="Zhang Y."/>
            <person name="Zhang S."/>
            <person name="Jiang F."/>
            <person name="Zhang X."/>
            <person name="Ren Y."/>
            <person name="Wang B."/>
            <person name="Wang S."/>
            <person name="Lu Y."/>
            <person name="Wu K."/>
            <person name="Fan W."/>
            <person name="Wang G."/>
        </authorList>
    </citation>
    <scope>NUCLEOTIDE SEQUENCE</scope>
    <source>
        <strain evidence="2">12Hb</strain>
    </source>
</reference>
<dbReference type="OrthoDB" id="119028at2759"/>
<dbReference type="Proteomes" id="UP000466442">
    <property type="component" value="Linkage Group LG12"/>
</dbReference>
<feature type="region of interest" description="Disordered" evidence="1">
    <location>
        <begin position="1"/>
        <end position="61"/>
    </location>
</feature>